<dbReference type="GO" id="GO:0005829">
    <property type="term" value="C:cytosol"/>
    <property type="evidence" value="ECO:0007669"/>
    <property type="project" value="TreeGrafter"/>
</dbReference>
<organism evidence="4 5">
    <name type="scientific">Parabacteroides acidifaciens</name>
    <dbReference type="NCBI Taxonomy" id="2290935"/>
    <lineage>
        <taxon>Bacteria</taxon>
        <taxon>Pseudomonadati</taxon>
        <taxon>Bacteroidota</taxon>
        <taxon>Bacteroidia</taxon>
        <taxon>Bacteroidales</taxon>
        <taxon>Tannerellaceae</taxon>
        <taxon>Parabacteroides</taxon>
    </lineage>
</organism>
<comment type="similarity">
    <text evidence="1">Belongs to the transferase hexapeptide repeat family.</text>
</comment>
<keyword evidence="2 4" id="KW-0808">Transferase</keyword>
<evidence type="ECO:0000256" key="1">
    <source>
        <dbReference type="ARBA" id="ARBA00007274"/>
    </source>
</evidence>
<comment type="caution">
    <text evidence="4">The sequence shown here is derived from an EMBL/GenBank/DDBJ whole genome shotgun (WGS) entry which is preliminary data.</text>
</comment>
<dbReference type="RefSeq" id="WP_115498779.1">
    <property type="nucleotide sequence ID" value="NZ_JACRTI010000010.1"/>
</dbReference>
<reference evidence="4 5" key="1">
    <citation type="submission" date="2018-07" db="EMBL/GenBank/DDBJ databases">
        <title>Parabacteroides acidifaciens nov. sp., isolated from human feces.</title>
        <authorList>
            <person name="Wang Y.J."/>
        </authorList>
    </citation>
    <scope>NUCLEOTIDE SEQUENCE [LARGE SCALE GENOMIC DNA]</scope>
    <source>
        <strain evidence="4 5">426-9</strain>
    </source>
</reference>
<evidence type="ECO:0000313" key="5">
    <source>
        <dbReference type="Proteomes" id="UP000256321"/>
    </source>
</evidence>
<dbReference type="Proteomes" id="UP000629596">
    <property type="component" value="Unassembled WGS sequence"/>
</dbReference>
<sequence length="182" mass="20183">MKTDLSKYDNSWYDPGRGFIKRTFWFIVNAIFFQCPLNPFSSLKVALLKLFGAKIGKGVCIKPSVNIKYPWRLKIGNNVWVGESVWIDNLADVMIEDNVCISQGAMLLCGNHNYKKETFDLMIGEIIVKEGAWIGARAVVCPGVIVNAGAVLTVSSVATKDLDANSIYQGIPAVKIRIINRI</sequence>
<dbReference type="EMBL" id="JACRTI010000010">
    <property type="protein sequence ID" value="MBC8601293.1"/>
    <property type="molecule type" value="Genomic_DNA"/>
</dbReference>
<name>A0A3D8HG57_9BACT</name>
<evidence type="ECO:0000313" key="6">
    <source>
        <dbReference type="Proteomes" id="UP000629596"/>
    </source>
</evidence>
<dbReference type="InterPro" id="IPR051159">
    <property type="entry name" value="Hexapeptide_acetyltransf"/>
</dbReference>
<dbReference type="InterPro" id="IPR011004">
    <property type="entry name" value="Trimer_LpxA-like_sf"/>
</dbReference>
<dbReference type="CDD" id="cd05825">
    <property type="entry name" value="LbH_wcaF_like"/>
    <property type="match status" value="1"/>
</dbReference>
<dbReference type="Proteomes" id="UP000256321">
    <property type="component" value="Unassembled WGS sequence"/>
</dbReference>
<evidence type="ECO:0000256" key="2">
    <source>
        <dbReference type="ARBA" id="ARBA00022679"/>
    </source>
</evidence>
<gene>
    <name evidence="3" type="primary">wcaF</name>
    <name evidence="4" type="ORF">DWU89_06260</name>
    <name evidence="3" type="ORF">H8784_06110</name>
</gene>
<evidence type="ECO:0000313" key="3">
    <source>
        <dbReference type="EMBL" id="MBC8601293.1"/>
    </source>
</evidence>
<reference evidence="3 6" key="2">
    <citation type="submission" date="2020-08" db="EMBL/GenBank/DDBJ databases">
        <title>Genome public.</title>
        <authorList>
            <person name="Liu C."/>
            <person name="Sun Q."/>
        </authorList>
    </citation>
    <scope>NUCLEOTIDE SEQUENCE [LARGE SCALE GENOMIC DNA]</scope>
    <source>
        <strain evidence="3 6">426_9</strain>
    </source>
</reference>
<dbReference type="SUPFAM" id="SSF51161">
    <property type="entry name" value="Trimeric LpxA-like enzymes"/>
    <property type="match status" value="1"/>
</dbReference>
<dbReference type="AlphaFoldDB" id="A0A3D8HG57"/>
<evidence type="ECO:0000313" key="4">
    <source>
        <dbReference type="EMBL" id="RDU49974.1"/>
    </source>
</evidence>
<dbReference type="NCBIfam" id="NF007797">
    <property type="entry name" value="PRK10502.1"/>
    <property type="match status" value="1"/>
</dbReference>
<dbReference type="PANTHER" id="PTHR23416">
    <property type="entry name" value="SIALIC ACID SYNTHASE-RELATED"/>
    <property type="match status" value="1"/>
</dbReference>
<dbReference type="GO" id="GO:0008374">
    <property type="term" value="F:O-acyltransferase activity"/>
    <property type="evidence" value="ECO:0007669"/>
    <property type="project" value="TreeGrafter"/>
</dbReference>
<dbReference type="PANTHER" id="PTHR23416:SF23">
    <property type="entry name" value="ACETYLTRANSFERASE C18B11.09C-RELATED"/>
    <property type="match status" value="1"/>
</dbReference>
<keyword evidence="6" id="KW-1185">Reference proteome</keyword>
<dbReference type="Gene3D" id="2.160.10.10">
    <property type="entry name" value="Hexapeptide repeat proteins"/>
    <property type="match status" value="1"/>
</dbReference>
<protein>
    <submittedName>
        <fullName evidence="4">Colanic acid biosynthesis acetyltransferase WcaF</fullName>
    </submittedName>
</protein>
<dbReference type="EMBL" id="QREV01000010">
    <property type="protein sequence ID" value="RDU49974.1"/>
    <property type="molecule type" value="Genomic_DNA"/>
</dbReference>
<accession>A0A3D8HG57</accession>
<proteinExistence type="inferred from homology"/>